<sequence length="1234" mass="130359">MSTIVESNSITSKYEVNSNIKIDGDELGDTAEPAGKVADGLKFNAVLGEVDMQLEQKKQQNHTFGEGQHNNLSGEESVSGSLYLNGETVNSMDPKMDPKMNAEVSVVNGEGAADESGDISRSSAGGSDSPAAAESPQNDNSKIPTESPTLQAQVDGHDGETDSIDSGKSAKKKKGFLSGGLHIHMPKFSSRLSFGSDVSATSTGSELDGSPEKKKKKKDKKNKKKQNLTTNDEGDQDNATPSEYTESNASDRADQLDGAVSLNDTGLDIQFEDQEEMASGGDGQVSSNSKEEGENIQEGSPSDAVETSSPEPVLGNKVEPKENEQIKKMDVDETPAQEQEAPAKEPENQPEISSDQSSLPTQPEEASSAPSSADAQPTCEPTDQLAADQNTPPQAVEESKPEEPIVDQVEQSISSPGESTPKEGDEEIGEEKKGSTSSGEEGEEEDEGEVEEGKQKKKKKRKGILNVHFPHFGGKKGKSGEKSSDQSSDSDRALSPKRFGWKKRKDARSPERKGEKEEETPVEEKEKSGEAEVEAKSTKEEPDQQEVETQSGIATSLDIAVQGPDVAVVSPPEANATIQGSVEVDIRPEEKVLAECKELVKDDGEETPGEENTKGDFSSTDALLEQIAETITSIEKAQNLRASQAMDVNVLADTAPGDKEEQDESGLDLRADIPSHVDEQGINIPSAQITLAVPTESTLLEVSEEEKSDNQPVEEAGDEAKEGATENDDQSGATDVKETQEVEGSPSPGKSPRFKLHLPKFHLPKMHLSGKKDKKKQETAPAVEEGGKEVPSQDDGPFAERLDGDGAEKEDGLDVVRADVVVTADVGVTADENVAVSADVGVTADENVPVTADVGVTADENVPVGAGGLDVPDGIVPENERADETIAAILSSASADGGVSVSLEAPNVSTEVDENIKPKLDSIVEAEVPSAQIEGGLGVSAALPSVDANVDASGVSAALDMNSPALDINCAVNGPEVQEVVVVMNEGTSEEDDVVGDKKEDTSEELVDTKIKSSKKGRFKMPSINFHMPKFGGSKKSYKVDTEVNAGSENCIVEGQANGIEPDIQLGENVIPEVEGNASIQVEGELQTKVDAEVNAGGGDISIEPEVPDIEIPECRIEAPECSKMELDGGDLNVEGTALAVSADVDCAKPCISIETDTCNTCVEQSVDANNDVTLETETTVPEVAANVEIPCESGELSVKDQGISASVDAPEIEAHVEVPRCQRQSKEERTVPA</sequence>
<keyword evidence="3" id="KW-1185">Reference proteome</keyword>
<feature type="region of interest" description="Disordered" evidence="1">
    <location>
        <begin position="15"/>
        <end position="34"/>
    </location>
</feature>
<feature type="compositionally biased region" description="Basic and acidic residues" evidence="1">
    <location>
        <begin position="507"/>
        <end position="516"/>
    </location>
</feature>
<feature type="compositionally biased region" description="Polar residues" evidence="1">
    <location>
        <begin position="297"/>
        <end position="310"/>
    </location>
</feature>
<dbReference type="GeneID" id="575148"/>
<proteinExistence type="predicted"/>
<evidence type="ECO:0000256" key="1">
    <source>
        <dbReference type="SAM" id="MobiDB-lite"/>
    </source>
</evidence>
<name>A0A7M7HIX8_STRPU</name>
<dbReference type="OrthoDB" id="10559369at2759"/>
<accession>A0A7M7HIX8</accession>
<dbReference type="RefSeq" id="XP_011671558.2">
    <property type="nucleotide sequence ID" value="XM_011673256.2"/>
</dbReference>
<evidence type="ECO:0000313" key="2">
    <source>
        <dbReference type="EnsemblMetazoa" id="XP_011671558"/>
    </source>
</evidence>
<reference evidence="3" key="1">
    <citation type="submission" date="2015-02" db="EMBL/GenBank/DDBJ databases">
        <title>Genome sequencing for Strongylocentrotus purpuratus.</title>
        <authorList>
            <person name="Murali S."/>
            <person name="Liu Y."/>
            <person name="Vee V."/>
            <person name="English A."/>
            <person name="Wang M."/>
            <person name="Skinner E."/>
            <person name="Han Y."/>
            <person name="Muzny D.M."/>
            <person name="Worley K.C."/>
            <person name="Gibbs R.A."/>
        </authorList>
    </citation>
    <scope>NUCLEOTIDE SEQUENCE</scope>
</reference>
<feature type="compositionally biased region" description="Polar residues" evidence="1">
    <location>
        <begin position="136"/>
        <end position="152"/>
    </location>
</feature>
<feature type="compositionally biased region" description="Basic and acidic residues" evidence="1">
    <location>
        <begin position="478"/>
        <end position="494"/>
    </location>
</feature>
<organism evidence="2 3">
    <name type="scientific">Strongylocentrotus purpuratus</name>
    <name type="common">Purple sea urchin</name>
    <dbReference type="NCBI Taxonomy" id="7668"/>
    <lineage>
        <taxon>Eukaryota</taxon>
        <taxon>Metazoa</taxon>
        <taxon>Echinodermata</taxon>
        <taxon>Eleutherozoa</taxon>
        <taxon>Echinozoa</taxon>
        <taxon>Echinoidea</taxon>
        <taxon>Euechinoidea</taxon>
        <taxon>Echinacea</taxon>
        <taxon>Camarodonta</taxon>
        <taxon>Echinidea</taxon>
        <taxon>Strongylocentrotidae</taxon>
        <taxon>Strongylocentrotus</taxon>
    </lineage>
</organism>
<feature type="compositionally biased region" description="Polar residues" evidence="1">
    <location>
        <begin position="227"/>
        <end position="248"/>
    </location>
</feature>
<feature type="compositionally biased region" description="Basic and acidic residues" evidence="1">
    <location>
        <begin position="667"/>
        <end position="679"/>
    </location>
</feature>
<feature type="compositionally biased region" description="Polar residues" evidence="1">
    <location>
        <begin position="409"/>
        <end position="418"/>
    </location>
</feature>
<dbReference type="KEGG" id="spu:575148"/>
<feature type="region of interest" description="Disordered" evidence="1">
    <location>
        <begin position="600"/>
        <end position="620"/>
    </location>
</feature>
<feature type="compositionally biased region" description="Low complexity" evidence="1">
    <location>
        <begin position="360"/>
        <end position="378"/>
    </location>
</feature>
<feature type="compositionally biased region" description="Low complexity" evidence="1">
    <location>
        <begin position="119"/>
        <end position="135"/>
    </location>
</feature>
<feature type="compositionally biased region" description="Basic and acidic residues" evidence="1">
    <location>
        <begin position="798"/>
        <end position="810"/>
    </location>
</feature>
<feature type="compositionally biased region" description="Polar residues" evidence="1">
    <location>
        <begin position="190"/>
        <end position="205"/>
    </location>
</feature>
<feature type="region of interest" description="Disordered" evidence="1">
    <location>
        <begin position="54"/>
        <end position="174"/>
    </location>
</feature>
<dbReference type="Proteomes" id="UP000007110">
    <property type="component" value="Unassembled WGS sequence"/>
</dbReference>
<feature type="compositionally biased region" description="Basic and acidic residues" evidence="1">
    <location>
        <begin position="522"/>
        <end position="542"/>
    </location>
</feature>
<feature type="compositionally biased region" description="Basic and acidic residues" evidence="1">
    <location>
        <begin position="318"/>
        <end position="331"/>
    </location>
</feature>
<protein>
    <submittedName>
        <fullName evidence="2">Uncharacterized protein</fullName>
    </submittedName>
</protein>
<feature type="region of interest" description="Disordered" evidence="1">
    <location>
        <begin position="652"/>
        <end position="810"/>
    </location>
</feature>
<feature type="compositionally biased region" description="Basic residues" evidence="1">
    <location>
        <begin position="213"/>
        <end position="226"/>
    </location>
</feature>
<feature type="region of interest" description="Disordered" evidence="1">
    <location>
        <begin position="187"/>
        <end position="556"/>
    </location>
</feature>
<feature type="compositionally biased region" description="Polar residues" evidence="1">
    <location>
        <begin position="68"/>
        <end position="91"/>
    </location>
</feature>
<dbReference type="AlphaFoldDB" id="A0A7M7HIX8"/>
<feature type="compositionally biased region" description="Acidic residues" evidence="1">
    <location>
        <begin position="440"/>
        <end position="450"/>
    </location>
</feature>
<feature type="compositionally biased region" description="Basic residues" evidence="1">
    <location>
        <begin position="752"/>
        <end position="774"/>
    </location>
</feature>
<evidence type="ECO:0000313" key="3">
    <source>
        <dbReference type="Proteomes" id="UP000007110"/>
    </source>
</evidence>
<dbReference type="InParanoid" id="A0A7M7HIX8"/>
<reference evidence="2" key="2">
    <citation type="submission" date="2021-01" db="UniProtKB">
        <authorList>
            <consortium name="EnsemblMetazoa"/>
        </authorList>
    </citation>
    <scope>IDENTIFICATION</scope>
</reference>
<dbReference type="EnsemblMetazoa" id="XM_011673256">
    <property type="protein sequence ID" value="XP_011671558"/>
    <property type="gene ID" value="LOC575148"/>
</dbReference>